<organism evidence="5">
    <name type="scientific">marine metagenome</name>
    <dbReference type="NCBI Taxonomy" id="408172"/>
    <lineage>
        <taxon>unclassified sequences</taxon>
        <taxon>metagenomes</taxon>
        <taxon>ecological metagenomes</taxon>
    </lineage>
</organism>
<name>A0A381ZJG9_9ZZZZ</name>
<dbReference type="Pfam" id="PF00294">
    <property type="entry name" value="PfkB"/>
    <property type="match status" value="1"/>
</dbReference>
<dbReference type="GO" id="GO:0016301">
    <property type="term" value="F:kinase activity"/>
    <property type="evidence" value="ECO:0007669"/>
    <property type="project" value="UniProtKB-KW"/>
</dbReference>
<gene>
    <name evidence="5" type="ORF">METZ01_LOCUS142138</name>
</gene>
<proteinExistence type="inferred from homology"/>
<dbReference type="InterPro" id="IPR029056">
    <property type="entry name" value="Ribokinase-like"/>
</dbReference>
<comment type="similarity">
    <text evidence="1">Belongs to the carbohydrate kinase PfkB family.</text>
</comment>
<dbReference type="Gene3D" id="3.40.1190.20">
    <property type="match status" value="1"/>
</dbReference>
<protein>
    <recommendedName>
        <fullName evidence="4">Carbohydrate kinase PfkB domain-containing protein</fullName>
    </recommendedName>
</protein>
<evidence type="ECO:0000313" key="5">
    <source>
        <dbReference type="EMBL" id="SVA89284.1"/>
    </source>
</evidence>
<dbReference type="InterPro" id="IPR052700">
    <property type="entry name" value="Carb_kinase_PfkB-like"/>
</dbReference>
<keyword evidence="3" id="KW-0418">Kinase</keyword>
<reference evidence="5" key="1">
    <citation type="submission" date="2018-05" db="EMBL/GenBank/DDBJ databases">
        <authorList>
            <person name="Lanie J.A."/>
            <person name="Ng W.-L."/>
            <person name="Kazmierczak K.M."/>
            <person name="Andrzejewski T.M."/>
            <person name="Davidsen T.M."/>
            <person name="Wayne K.J."/>
            <person name="Tettelin H."/>
            <person name="Glass J.I."/>
            <person name="Rusch D."/>
            <person name="Podicherti R."/>
            <person name="Tsui H.-C.T."/>
            <person name="Winkler M.E."/>
        </authorList>
    </citation>
    <scope>NUCLEOTIDE SEQUENCE</scope>
</reference>
<keyword evidence="2" id="KW-0808">Transferase</keyword>
<dbReference type="PANTHER" id="PTHR43320">
    <property type="entry name" value="SUGAR KINASE"/>
    <property type="match status" value="1"/>
</dbReference>
<evidence type="ECO:0000256" key="1">
    <source>
        <dbReference type="ARBA" id="ARBA00010688"/>
    </source>
</evidence>
<dbReference type="PANTHER" id="PTHR43320:SF3">
    <property type="entry name" value="CARBOHYDRATE KINASE PFKB DOMAIN-CONTAINING PROTEIN"/>
    <property type="match status" value="1"/>
</dbReference>
<evidence type="ECO:0000256" key="2">
    <source>
        <dbReference type="ARBA" id="ARBA00022679"/>
    </source>
</evidence>
<dbReference type="EMBL" id="UINC01021534">
    <property type="protein sequence ID" value="SVA89284.1"/>
    <property type="molecule type" value="Genomic_DNA"/>
</dbReference>
<sequence length="298" mass="32702">MVKIYGFGNALIDIEISLSEQKLLSLGIAKGSMVHISAEQKNTWLKRFSREIVSTQPGGSIANAIYAASSQKSYCTFSCTLGNDKEKDLFLNGFDNDLINIFHQNSYKQTGVCFIFVTPDGERTMASHLSANEDLVPGCIDQNFLSKSDWLIFDAFSVCTKNGFKTAKYALNIAKENKLKVGFGLADINLVESNKNEILWVLSQSIDLIAGNENEISILKDYIPINTNVLCSLGSKGCRFNSIHTKVNSNVNIVNTNGAGDALLGIFLSYIDNLKTEKALRKAVDYATQVCQIGGPRI</sequence>
<dbReference type="AlphaFoldDB" id="A0A381ZJG9"/>
<evidence type="ECO:0000256" key="3">
    <source>
        <dbReference type="ARBA" id="ARBA00022777"/>
    </source>
</evidence>
<feature type="domain" description="Carbohydrate kinase PfkB" evidence="4">
    <location>
        <begin position="53"/>
        <end position="296"/>
    </location>
</feature>
<evidence type="ECO:0000259" key="4">
    <source>
        <dbReference type="Pfam" id="PF00294"/>
    </source>
</evidence>
<dbReference type="InterPro" id="IPR011611">
    <property type="entry name" value="PfkB_dom"/>
</dbReference>
<accession>A0A381ZJG9</accession>
<dbReference type="SUPFAM" id="SSF53613">
    <property type="entry name" value="Ribokinase-like"/>
    <property type="match status" value="1"/>
</dbReference>